<reference evidence="5" key="1">
    <citation type="submission" date="2021-08" db="EMBL/GenBank/DDBJ databases">
        <title>WGS assembly of Ceratopteris richardii.</title>
        <authorList>
            <person name="Marchant D.B."/>
            <person name="Chen G."/>
            <person name="Jenkins J."/>
            <person name="Shu S."/>
            <person name="Leebens-Mack J."/>
            <person name="Grimwood J."/>
            <person name="Schmutz J."/>
            <person name="Soltis P."/>
            <person name="Soltis D."/>
            <person name="Chen Z.-H."/>
        </authorList>
    </citation>
    <scope>NUCLEOTIDE SEQUENCE</scope>
    <source>
        <strain evidence="5">Whitten #5841</strain>
        <tissue evidence="5">Leaf</tissue>
    </source>
</reference>
<dbReference type="FunFam" id="3.40.605.10:FF:000011">
    <property type="entry name" value="ALD5p Mitochondrial aldehyde dehydrogenase"/>
    <property type="match status" value="1"/>
</dbReference>
<dbReference type="OrthoDB" id="310895at2759"/>
<accession>A0A8T2SWR1</accession>
<evidence type="ECO:0000256" key="3">
    <source>
        <dbReference type="ARBA" id="ARBA00023027"/>
    </source>
</evidence>
<organism evidence="5 6">
    <name type="scientific">Ceratopteris richardii</name>
    <name type="common">Triangle waterfern</name>
    <dbReference type="NCBI Taxonomy" id="49495"/>
    <lineage>
        <taxon>Eukaryota</taxon>
        <taxon>Viridiplantae</taxon>
        <taxon>Streptophyta</taxon>
        <taxon>Embryophyta</taxon>
        <taxon>Tracheophyta</taxon>
        <taxon>Polypodiopsida</taxon>
        <taxon>Polypodiidae</taxon>
        <taxon>Polypodiales</taxon>
        <taxon>Pteridineae</taxon>
        <taxon>Pteridaceae</taxon>
        <taxon>Parkerioideae</taxon>
        <taxon>Ceratopteris</taxon>
    </lineage>
</organism>
<comment type="similarity">
    <text evidence="1">Belongs to the aldehyde dehydrogenase family.</text>
</comment>
<keyword evidence="3" id="KW-0520">NAD</keyword>
<name>A0A8T2SWR1_CERRI</name>
<dbReference type="Gene3D" id="3.40.605.10">
    <property type="entry name" value="Aldehyde Dehydrogenase, Chain A, domain 1"/>
    <property type="match status" value="1"/>
</dbReference>
<comment type="caution">
    <text evidence="5">The sequence shown here is derived from an EMBL/GenBank/DDBJ whole genome shotgun (WGS) entry which is preliminary data.</text>
</comment>
<dbReference type="InterPro" id="IPR016161">
    <property type="entry name" value="Ald_DH/histidinol_DH"/>
</dbReference>
<keyword evidence="6" id="KW-1185">Reference proteome</keyword>
<protein>
    <recommendedName>
        <fullName evidence="4">Aldehyde dehydrogenase domain-containing protein</fullName>
    </recommendedName>
</protein>
<dbReference type="OMA" id="FANEAHP"/>
<evidence type="ECO:0000256" key="2">
    <source>
        <dbReference type="ARBA" id="ARBA00023002"/>
    </source>
</evidence>
<dbReference type="Pfam" id="PF00171">
    <property type="entry name" value="Aldedh"/>
    <property type="match status" value="1"/>
</dbReference>
<proteinExistence type="inferred from homology"/>
<dbReference type="Proteomes" id="UP000825935">
    <property type="component" value="Chromosome 17"/>
</dbReference>
<evidence type="ECO:0000256" key="1">
    <source>
        <dbReference type="ARBA" id="ARBA00009986"/>
    </source>
</evidence>
<evidence type="ECO:0000313" key="5">
    <source>
        <dbReference type="EMBL" id="KAH7372977.1"/>
    </source>
</evidence>
<dbReference type="InterPro" id="IPR016162">
    <property type="entry name" value="Ald_DH_N"/>
</dbReference>
<gene>
    <name evidence="5" type="ORF">KP509_17G031700</name>
</gene>
<dbReference type="SUPFAM" id="SSF53720">
    <property type="entry name" value="ALDH-like"/>
    <property type="match status" value="1"/>
</dbReference>
<dbReference type="PANTHER" id="PTHR11699">
    <property type="entry name" value="ALDEHYDE DEHYDROGENASE-RELATED"/>
    <property type="match status" value="1"/>
</dbReference>
<keyword evidence="2" id="KW-0560">Oxidoreductase</keyword>
<dbReference type="GO" id="GO:0004030">
    <property type="term" value="F:aldehyde dehydrogenase [NAD(P)+] activity"/>
    <property type="evidence" value="ECO:0007669"/>
    <property type="project" value="UniProtKB-ARBA"/>
</dbReference>
<dbReference type="EMBL" id="CM035422">
    <property type="protein sequence ID" value="KAH7372977.1"/>
    <property type="molecule type" value="Genomic_DNA"/>
</dbReference>
<sequence>MGILRECLVVACRGSRSCITGSPLNKKCLGAGIKLHTIHINNARNWVFMEEPLPEAVAEPIKPDISISLTKLLIDGKFVDAASGKTFPTIDPRTEEIIAHVAEGDVEDVKRAVKAARRAFDKGPWPKMTPYERSKILLRFDDLIDKHSDELATLESLDSGKTYQQSRYAEIPTMARLFRYYAGWANKTHGLTVPADGSQSVQFLHEPIGVAGQIIPWNFPLLMFSWKVGPALACGNTIVLKTAEQTPLSALLAGRLLHEAGLPEGVLNIISGYGHTAGADISSHLDIDKLAFTGSTEVGKIVSQAAAATDFGGRSKCLLKEGYQVVAVRLCSIM</sequence>
<evidence type="ECO:0000313" key="6">
    <source>
        <dbReference type="Proteomes" id="UP000825935"/>
    </source>
</evidence>
<feature type="domain" description="Aldehyde dehydrogenase" evidence="4">
    <location>
        <begin position="78"/>
        <end position="308"/>
    </location>
</feature>
<evidence type="ECO:0000259" key="4">
    <source>
        <dbReference type="Pfam" id="PF00171"/>
    </source>
</evidence>
<dbReference type="InterPro" id="IPR015590">
    <property type="entry name" value="Aldehyde_DH_dom"/>
</dbReference>
<dbReference type="AlphaFoldDB" id="A0A8T2SWR1"/>